<evidence type="ECO:0000313" key="3">
    <source>
        <dbReference type="Proteomes" id="UP000320643"/>
    </source>
</evidence>
<dbReference type="OrthoDB" id="1004942at2"/>
<reference evidence="2 3" key="1">
    <citation type="submission" date="2019-07" db="EMBL/GenBank/DDBJ databases">
        <title>Flavobacterium sp. nov., isolated from glacier ice.</title>
        <authorList>
            <person name="Liu Q."/>
            <person name="Xin Y.-H."/>
        </authorList>
    </citation>
    <scope>NUCLEOTIDE SEQUENCE [LARGE SCALE GENOMIC DNA]</scope>
    <source>
        <strain evidence="2 3">ZT4R6</strain>
    </source>
</reference>
<keyword evidence="1" id="KW-0812">Transmembrane</keyword>
<evidence type="ECO:0000256" key="1">
    <source>
        <dbReference type="SAM" id="Phobius"/>
    </source>
</evidence>
<name>A0A552V9G3_9FLAO</name>
<sequence>MKINWQHKLRSGALQFTVFISVVIALVLAGALLLAYTHRFFLEQSKAIVNNIQLADTGIAALLDQQKIGPDTILLSIPDVPENQKVTTHLSHWGLFEKAFVEAKQGNKIFIKCCLMGCSMTTENRPALYLRETFKPLAVVGATHIDGTAYLPEQGITTGSLAGHSYYGSELIFGVVKKSTDSLPKLKYDYKAELNYYLKEFMPVADKDFIPVHSKVNLTNSFKDPVKGYVSEGPIVLANVTLTGNIVIRSAQKITIRKTALLKDIIISAPVIIIEDGVDGNFQAIASETIKVGKNCQLQYPSALVLSYDGVQTGDGNELFNNKIAVDSGSTVRGSVCYLGTLTDSNFKVNIYISNDTAIKGDIYCQGNLELRGKVEGTVYTNQFITNEGGTIYVNHLYDAAITSKDLPENFGGILLANQTKSVMKWLY</sequence>
<accession>A0A552V9G3</accession>
<comment type="caution">
    <text evidence="2">The sequence shown here is derived from an EMBL/GenBank/DDBJ whole genome shotgun (WGS) entry which is preliminary data.</text>
</comment>
<dbReference type="EMBL" id="VJVZ01000001">
    <property type="protein sequence ID" value="TRW27079.1"/>
    <property type="molecule type" value="Genomic_DNA"/>
</dbReference>
<proteinExistence type="predicted"/>
<keyword evidence="3" id="KW-1185">Reference proteome</keyword>
<evidence type="ECO:0000313" key="2">
    <source>
        <dbReference type="EMBL" id="TRW27079.1"/>
    </source>
</evidence>
<keyword evidence="1" id="KW-0472">Membrane</keyword>
<gene>
    <name evidence="2" type="ORF">FMM05_00060</name>
</gene>
<organism evidence="2 3">
    <name type="scientific">Flavobacterium zepuense</name>
    <dbReference type="NCBI Taxonomy" id="2593302"/>
    <lineage>
        <taxon>Bacteria</taxon>
        <taxon>Pseudomonadati</taxon>
        <taxon>Bacteroidota</taxon>
        <taxon>Flavobacteriia</taxon>
        <taxon>Flavobacteriales</taxon>
        <taxon>Flavobacteriaceae</taxon>
        <taxon>Flavobacterium</taxon>
    </lineage>
</organism>
<feature type="transmembrane region" description="Helical" evidence="1">
    <location>
        <begin position="12"/>
        <end position="36"/>
    </location>
</feature>
<protein>
    <submittedName>
        <fullName evidence="2">Polymer-forming cytoskeletal protein</fullName>
    </submittedName>
</protein>
<dbReference type="AlphaFoldDB" id="A0A552V9G3"/>
<keyword evidence="1" id="KW-1133">Transmembrane helix</keyword>
<dbReference type="RefSeq" id="WP_143371305.1">
    <property type="nucleotide sequence ID" value="NZ_VJVZ01000001.1"/>
</dbReference>
<dbReference type="Proteomes" id="UP000320643">
    <property type="component" value="Unassembled WGS sequence"/>
</dbReference>